<evidence type="ECO:0000313" key="3">
    <source>
        <dbReference type="Proteomes" id="UP001524435"/>
    </source>
</evidence>
<evidence type="ECO:0000313" key="2">
    <source>
        <dbReference type="EMBL" id="MCQ5122436.1"/>
    </source>
</evidence>
<sequence length="154" mass="17037">MNGSLFVLAAALLSNFIAQGLKPVFLYIRTGKFDIHETIACGGFPSSHTSTVVALMMAVGFSEGFSSSLFAVTAVFAFIVIYDAVNVRYYAGKNIQLTKQLIEDLEANTQLRFHDPIYDEKIKDVLGHRFVEALGGIFLGILVSTVFYFFVFML</sequence>
<keyword evidence="1" id="KW-0472">Membrane</keyword>
<name>A0ABT1SMI6_9FIRM</name>
<dbReference type="Pfam" id="PF02681">
    <property type="entry name" value="DUF212"/>
    <property type="match status" value="1"/>
</dbReference>
<keyword evidence="1" id="KW-0812">Transmembrane</keyword>
<keyword evidence="1" id="KW-1133">Transmembrane helix</keyword>
<dbReference type="PANTHER" id="PTHR31446:SF29">
    <property type="entry name" value="ACID PHOSPHATASE_VANADIUM-DEPENDENT HALOPEROXIDASE-RELATED PROTEIN"/>
    <property type="match status" value="1"/>
</dbReference>
<proteinExistence type="predicted"/>
<dbReference type="PANTHER" id="PTHR31446">
    <property type="entry name" value="ACID PHOSPHATASE/VANADIUM-DEPENDENT HALOPEROXIDASE-RELATED PROTEIN"/>
    <property type="match status" value="1"/>
</dbReference>
<accession>A0ABT1SMI6</accession>
<gene>
    <name evidence="2" type="ORF">NE663_09230</name>
</gene>
<keyword evidence="3" id="KW-1185">Reference proteome</keyword>
<evidence type="ECO:0000256" key="1">
    <source>
        <dbReference type="SAM" id="Phobius"/>
    </source>
</evidence>
<dbReference type="EMBL" id="JANGCH010000015">
    <property type="protein sequence ID" value="MCQ5122436.1"/>
    <property type="molecule type" value="Genomic_DNA"/>
</dbReference>
<feature type="transmembrane region" description="Helical" evidence="1">
    <location>
        <begin position="130"/>
        <end position="151"/>
    </location>
</feature>
<reference evidence="2 3" key="1">
    <citation type="submission" date="2022-06" db="EMBL/GenBank/DDBJ databases">
        <title>Isolation of gut microbiota from human fecal samples.</title>
        <authorList>
            <person name="Pamer E.G."/>
            <person name="Barat B."/>
            <person name="Waligurski E."/>
            <person name="Medina S."/>
            <person name="Paddock L."/>
            <person name="Mostad J."/>
        </authorList>
    </citation>
    <scope>NUCLEOTIDE SEQUENCE [LARGE SCALE GENOMIC DNA]</scope>
    <source>
        <strain evidence="2 3">DFI.6.1</strain>
    </source>
</reference>
<comment type="caution">
    <text evidence="2">The sequence shown here is derived from an EMBL/GenBank/DDBJ whole genome shotgun (WGS) entry which is preliminary data.</text>
</comment>
<protein>
    <submittedName>
        <fullName evidence="2">Divergent PAP2 family protein</fullName>
    </submittedName>
</protein>
<dbReference type="RefSeq" id="WP_102265975.1">
    <property type="nucleotide sequence ID" value="NZ_CALVCM010000012.1"/>
</dbReference>
<organism evidence="2 3">
    <name type="scientific">Massilicoli timonensis</name>
    <dbReference type="NCBI Taxonomy" id="2015901"/>
    <lineage>
        <taxon>Bacteria</taxon>
        <taxon>Bacillati</taxon>
        <taxon>Bacillota</taxon>
        <taxon>Erysipelotrichia</taxon>
        <taxon>Erysipelotrichales</taxon>
        <taxon>Erysipelotrichaceae</taxon>
        <taxon>Massilicoli</taxon>
    </lineage>
</organism>
<dbReference type="Proteomes" id="UP001524435">
    <property type="component" value="Unassembled WGS sequence"/>
</dbReference>
<dbReference type="InterPro" id="IPR003832">
    <property type="entry name" value="DUF212"/>
</dbReference>
<feature type="transmembrane region" description="Helical" evidence="1">
    <location>
        <begin position="65"/>
        <end position="85"/>
    </location>
</feature>